<keyword evidence="6" id="KW-1185">Reference proteome</keyword>
<proteinExistence type="inferred from homology"/>
<feature type="binding site" evidence="4">
    <location>
        <position position="210"/>
    </location>
    <ligand>
        <name>pyruvate</name>
        <dbReference type="ChEBI" id="CHEBI:15361"/>
    </ligand>
</feature>
<dbReference type="Proteomes" id="UP000033514">
    <property type="component" value="Unassembled WGS sequence"/>
</dbReference>
<feature type="active site" description="Schiff-base intermediate with substrate" evidence="3">
    <location>
        <position position="169"/>
    </location>
</feature>
<comment type="caution">
    <text evidence="5">The sequence shown here is derived from an EMBL/GenBank/DDBJ whole genome shotgun (WGS) entry which is preliminary data.</text>
</comment>
<organism evidence="5 6">
    <name type="scientific">Devosia soli</name>
    <dbReference type="NCBI Taxonomy" id="361041"/>
    <lineage>
        <taxon>Bacteria</taxon>
        <taxon>Pseudomonadati</taxon>
        <taxon>Pseudomonadota</taxon>
        <taxon>Alphaproteobacteria</taxon>
        <taxon>Hyphomicrobiales</taxon>
        <taxon>Devosiaceae</taxon>
        <taxon>Devosia</taxon>
    </lineage>
</organism>
<evidence type="ECO:0000256" key="4">
    <source>
        <dbReference type="PIRSR" id="PIRSR001365-2"/>
    </source>
</evidence>
<dbReference type="InterPro" id="IPR013785">
    <property type="entry name" value="Aldolase_TIM"/>
</dbReference>
<dbReference type="Pfam" id="PF00701">
    <property type="entry name" value="DHDPS"/>
    <property type="match status" value="1"/>
</dbReference>
<name>A0A0F5LEP6_9HYPH</name>
<feature type="binding site" evidence="4">
    <location>
        <position position="47"/>
    </location>
    <ligand>
        <name>pyruvate</name>
        <dbReference type="ChEBI" id="CHEBI:15361"/>
    </ligand>
</feature>
<accession>A0A0F5LEP6</accession>
<dbReference type="SMART" id="SM01130">
    <property type="entry name" value="DHDPS"/>
    <property type="match status" value="1"/>
</dbReference>
<dbReference type="SUPFAM" id="SSF51569">
    <property type="entry name" value="Aldolase"/>
    <property type="match status" value="1"/>
</dbReference>
<comment type="similarity">
    <text evidence="2">Belongs to the DapA family.</text>
</comment>
<dbReference type="Gene3D" id="3.20.20.70">
    <property type="entry name" value="Aldolase class I"/>
    <property type="match status" value="1"/>
</dbReference>
<dbReference type="PANTHER" id="PTHR12128">
    <property type="entry name" value="DIHYDRODIPICOLINATE SYNTHASE"/>
    <property type="match status" value="1"/>
</dbReference>
<evidence type="ECO:0000256" key="2">
    <source>
        <dbReference type="PIRNR" id="PIRNR001365"/>
    </source>
</evidence>
<dbReference type="PANTHER" id="PTHR12128:SF67">
    <property type="entry name" value="BLR3884 PROTEIN"/>
    <property type="match status" value="1"/>
</dbReference>
<evidence type="ECO:0000313" key="6">
    <source>
        <dbReference type="Proteomes" id="UP000033514"/>
    </source>
</evidence>
<evidence type="ECO:0000256" key="3">
    <source>
        <dbReference type="PIRSR" id="PIRSR001365-1"/>
    </source>
</evidence>
<dbReference type="AlphaFoldDB" id="A0A0F5LEP6"/>
<dbReference type="PIRSF" id="PIRSF001365">
    <property type="entry name" value="DHDPS"/>
    <property type="match status" value="1"/>
</dbReference>
<keyword evidence="1 2" id="KW-0456">Lyase</keyword>
<dbReference type="PATRIC" id="fig|361041.3.peg.3647"/>
<dbReference type="STRING" id="361041.VW35_01295"/>
<dbReference type="EMBL" id="LAJG01000005">
    <property type="protein sequence ID" value="KKB80866.1"/>
    <property type="molecule type" value="Genomic_DNA"/>
</dbReference>
<dbReference type="OrthoDB" id="7157803at2"/>
<dbReference type="CDD" id="cd00408">
    <property type="entry name" value="DHDPS-like"/>
    <property type="match status" value="1"/>
</dbReference>
<dbReference type="GO" id="GO:0008840">
    <property type="term" value="F:4-hydroxy-tetrahydrodipicolinate synthase activity"/>
    <property type="evidence" value="ECO:0007669"/>
    <property type="project" value="TreeGrafter"/>
</dbReference>
<feature type="active site" description="Proton donor/acceptor" evidence="3">
    <location>
        <position position="139"/>
    </location>
</feature>
<evidence type="ECO:0000313" key="5">
    <source>
        <dbReference type="EMBL" id="KKB80866.1"/>
    </source>
</evidence>
<dbReference type="InterPro" id="IPR002220">
    <property type="entry name" value="DapA-like"/>
</dbReference>
<evidence type="ECO:0000256" key="1">
    <source>
        <dbReference type="ARBA" id="ARBA00023239"/>
    </source>
</evidence>
<protein>
    <submittedName>
        <fullName evidence="5">Dihydrodipicolinate synthetase</fullName>
    </submittedName>
</protein>
<gene>
    <name evidence="5" type="ORF">VW35_01295</name>
</gene>
<dbReference type="RefSeq" id="WP_046141219.1">
    <property type="nucleotide sequence ID" value="NZ_LAJG01000005.1"/>
</dbReference>
<sequence length="299" mass="31506">MTRTPKLYVPAITPFAADLQVDVARFVTNSKALLEDGADGLAPFGTTSEANSMSVSERIDALDALIEGGIDPKRLIPGTGCSALTDTIALTRHATGRGCLGTLMLPPFYYKGVTDQGLIDSYSAIIDGVANSALRIYLYHIPQMTGVPITLNLIEMLLKKHPGIFVGLKDSSGNWENTRSAIEAFPELESYSASEALIPQNVAAGGAGCISASANVNARNIVALMHALGTPEEAEIARGVTAVRKIFESLPLIPAIKAATALRHGDEAYAVVRPPFVRLGVEHNEALSRAVAIAQGEAA</sequence>
<reference evidence="5 6" key="1">
    <citation type="submission" date="2015-03" db="EMBL/GenBank/DDBJ databases">
        <authorList>
            <person name="Hassan Y.I."/>
            <person name="Lepp D."/>
            <person name="Zhou T."/>
        </authorList>
    </citation>
    <scope>NUCLEOTIDE SEQUENCE [LARGE SCALE GENOMIC DNA]</scope>
    <source>
        <strain evidence="5 6">GH2-10</strain>
    </source>
</reference>
<dbReference type="PRINTS" id="PR00146">
    <property type="entry name" value="DHPICSNTHASE"/>
</dbReference>